<dbReference type="InParanoid" id="A0A1S3JIC9"/>
<protein>
    <submittedName>
        <fullName evidence="2">Uncharacterized protein LOC106173535</fullName>
    </submittedName>
</protein>
<evidence type="ECO:0000313" key="1">
    <source>
        <dbReference type="Proteomes" id="UP000085678"/>
    </source>
</evidence>
<name>A0A1S3JIC9_LINAN</name>
<dbReference type="KEGG" id="lak:106173535"/>
<reference evidence="2" key="1">
    <citation type="submission" date="2025-08" db="UniProtKB">
        <authorList>
            <consortium name="RefSeq"/>
        </authorList>
    </citation>
    <scope>IDENTIFICATION</scope>
    <source>
        <tissue evidence="2">Gonads</tissue>
    </source>
</reference>
<dbReference type="GeneID" id="106173535"/>
<accession>A0A1S3JIC9</accession>
<keyword evidence="1" id="KW-1185">Reference proteome</keyword>
<organism evidence="1 2">
    <name type="scientific">Lingula anatina</name>
    <name type="common">Brachiopod</name>
    <name type="synonym">Lingula unguis</name>
    <dbReference type="NCBI Taxonomy" id="7574"/>
    <lineage>
        <taxon>Eukaryota</taxon>
        <taxon>Metazoa</taxon>
        <taxon>Spiralia</taxon>
        <taxon>Lophotrochozoa</taxon>
        <taxon>Brachiopoda</taxon>
        <taxon>Linguliformea</taxon>
        <taxon>Lingulata</taxon>
        <taxon>Lingulida</taxon>
        <taxon>Linguloidea</taxon>
        <taxon>Lingulidae</taxon>
        <taxon>Lingula</taxon>
    </lineage>
</organism>
<gene>
    <name evidence="2" type="primary">LOC106173535</name>
</gene>
<evidence type="ECO:0000313" key="2">
    <source>
        <dbReference type="RefSeq" id="XP_013410147.1"/>
    </source>
</evidence>
<dbReference type="AlphaFoldDB" id="A0A1S3JIC9"/>
<sequence>MLTKTTGELASLAMKTSEMQKTVLEELDAVNKEKTKRRVINFLEKQGFIALLQKDKFEMPQQLYDAELKKCRLEKEKALIQAKISELNQLVASSKLEGRSTPGGVQNVHKVKECINEAVAPQVHEMALGMGGAVSDPTVLKDGDLMTTCS</sequence>
<dbReference type="Proteomes" id="UP000085678">
    <property type="component" value="Unplaced"/>
</dbReference>
<proteinExistence type="predicted"/>
<dbReference type="RefSeq" id="XP_013410147.1">
    <property type="nucleotide sequence ID" value="XM_013554693.1"/>
</dbReference>